<evidence type="ECO:0000313" key="4">
    <source>
        <dbReference type="Proteomes" id="UP000027195"/>
    </source>
</evidence>
<dbReference type="PANTHER" id="PTHR11937">
    <property type="entry name" value="ACTIN"/>
    <property type="match status" value="1"/>
</dbReference>
<feature type="region of interest" description="Disordered" evidence="2">
    <location>
        <begin position="41"/>
        <end position="70"/>
    </location>
</feature>
<sequence length="497" mass="54847">MAFRESSYVIIETGRSVIRARRGITELLPVPSVEIPARVGLRKTGTNSGGGNLDSMDVDAPEKSRSPSRSSYLVGHFLDEAEAAGEDLEIFWPFSAGDIHDWLQAEALWKYILYTCLQLRRSHNEFPVLLSLLPSLSRTTHEKICQMFFERFNVAALSVYDRPLLQLFAVNSVTGVVIDVDRERIDITPILDTSLHHPGLRSLPFGLNHCELYVAQILQTTNPALIAKLSPPEAPLSPEVLRRILVQLVRHMLKEGLIKIPAEGGAVAPVPVIEEEGLTNIAAVLVAGKEKAIIEAAGNRKKEKKGATAAEKEREREAAALDLIEIDFAFVVDGQERKVKVTVGKERHRLCEPLFDPALLKGIKGVVVDKALVSLQESIRLAVTSVDWDKRAFIWDGVFVTGDLIPTKTFGPALQTRLMAYVINDPENAAEVQPKYIRLLKVPEYFAEYREKPDGLAGFLGAAIVAKLIFSDASGRNFVTKMEYGAKGPSALLEILV</sequence>
<gene>
    <name evidence="3" type="ORF">BOTBODRAFT_52338</name>
</gene>
<dbReference type="SMART" id="SM00268">
    <property type="entry name" value="ACTIN"/>
    <property type="match status" value="1"/>
</dbReference>
<dbReference type="Gene3D" id="3.30.420.40">
    <property type="match status" value="3"/>
</dbReference>
<organism evidence="3 4">
    <name type="scientific">Botryobasidium botryosum (strain FD-172 SS1)</name>
    <dbReference type="NCBI Taxonomy" id="930990"/>
    <lineage>
        <taxon>Eukaryota</taxon>
        <taxon>Fungi</taxon>
        <taxon>Dikarya</taxon>
        <taxon>Basidiomycota</taxon>
        <taxon>Agaricomycotina</taxon>
        <taxon>Agaricomycetes</taxon>
        <taxon>Cantharellales</taxon>
        <taxon>Botryobasidiaceae</taxon>
        <taxon>Botryobasidium</taxon>
    </lineage>
</organism>
<keyword evidence="4" id="KW-1185">Reference proteome</keyword>
<evidence type="ECO:0000313" key="3">
    <source>
        <dbReference type="EMBL" id="KDQ19182.1"/>
    </source>
</evidence>
<comment type="similarity">
    <text evidence="1">Belongs to the actin family.</text>
</comment>
<dbReference type="STRING" id="930990.A0A067N4W3"/>
<dbReference type="FunCoup" id="A0A067N4W3">
    <property type="interactions" value="12"/>
</dbReference>
<dbReference type="InterPro" id="IPR004000">
    <property type="entry name" value="Actin"/>
</dbReference>
<dbReference type="EMBL" id="KL198020">
    <property type="protein sequence ID" value="KDQ19182.1"/>
    <property type="molecule type" value="Genomic_DNA"/>
</dbReference>
<evidence type="ECO:0000256" key="2">
    <source>
        <dbReference type="SAM" id="MobiDB-lite"/>
    </source>
</evidence>
<dbReference type="InterPro" id="IPR043129">
    <property type="entry name" value="ATPase_NBD"/>
</dbReference>
<accession>A0A067N4W3</accession>
<dbReference type="InParanoid" id="A0A067N4W3"/>
<evidence type="ECO:0000256" key="1">
    <source>
        <dbReference type="RuleBase" id="RU000487"/>
    </source>
</evidence>
<reference evidence="4" key="1">
    <citation type="journal article" date="2014" name="Proc. Natl. Acad. Sci. U.S.A.">
        <title>Extensive sampling of basidiomycete genomes demonstrates inadequacy of the white-rot/brown-rot paradigm for wood decay fungi.</title>
        <authorList>
            <person name="Riley R."/>
            <person name="Salamov A.A."/>
            <person name="Brown D.W."/>
            <person name="Nagy L.G."/>
            <person name="Floudas D."/>
            <person name="Held B.W."/>
            <person name="Levasseur A."/>
            <person name="Lombard V."/>
            <person name="Morin E."/>
            <person name="Otillar R."/>
            <person name="Lindquist E.A."/>
            <person name="Sun H."/>
            <person name="LaButti K.M."/>
            <person name="Schmutz J."/>
            <person name="Jabbour D."/>
            <person name="Luo H."/>
            <person name="Baker S.E."/>
            <person name="Pisabarro A.G."/>
            <person name="Walton J.D."/>
            <person name="Blanchette R.A."/>
            <person name="Henrissat B."/>
            <person name="Martin F."/>
            <person name="Cullen D."/>
            <person name="Hibbett D.S."/>
            <person name="Grigoriev I.V."/>
        </authorList>
    </citation>
    <scope>NUCLEOTIDE SEQUENCE [LARGE SCALE GENOMIC DNA]</scope>
    <source>
        <strain evidence="4">FD-172 SS1</strain>
    </source>
</reference>
<proteinExistence type="inferred from homology"/>
<name>A0A067N4W3_BOTB1</name>
<dbReference type="HOGENOM" id="CLU_030206_0_0_1"/>
<dbReference type="SUPFAM" id="SSF53067">
    <property type="entry name" value="Actin-like ATPase domain"/>
    <property type="match status" value="2"/>
</dbReference>
<dbReference type="CDD" id="cd10208">
    <property type="entry name" value="ASKHA_NBD_ScArp9-like"/>
    <property type="match status" value="1"/>
</dbReference>
<dbReference type="OrthoDB" id="74201at2759"/>
<evidence type="ECO:0008006" key="5">
    <source>
        <dbReference type="Google" id="ProtNLM"/>
    </source>
</evidence>
<protein>
    <recommendedName>
        <fullName evidence="5">Actin-related protein</fullName>
    </recommendedName>
</protein>
<dbReference type="Proteomes" id="UP000027195">
    <property type="component" value="Unassembled WGS sequence"/>
</dbReference>
<dbReference type="AlphaFoldDB" id="A0A067N4W3"/>
<dbReference type="Pfam" id="PF00022">
    <property type="entry name" value="Actin"/>
    <property type="match status" value="1"/>
</dbReference>